<evidence type="ECO:0000259" key="1">
    <source>
        <dbReference type="Pfam" id="PF12867"/>
    </source>
</evidence>
<proteinExistence type="predicted"/>
<dbReference type="InterPro" id="IPR034660">
    <property type="entry name" value="DinB/YfiT-like"/>
</dbReference>
<dbReference type="Gene3D" id="1.20.120.450">
    <property type="entry name" value="dinb family like domain"/>
    <property type="match status" value="1"/>
</dbReference>
<protein>
    <submittedName>
        <fullName evidence="2">DinB family protein</fullName>
    </submittedName>
</protein>
<organism evidence="2 3">
    <name type="scientific">Autumnicola patrickiae</name>
    <dbReference type="NCBI Taxonomy" id="3075591"/>
    <lineage>
        <taxon>Bacteria</taxon>
        <taxon>Pseudomonadati</taxon>
        <taxon>Bacteroidota</taxon>
        <taxon>Flavobacteriia</taxon>
        <taxon>Flavobacteriales</taxon>
        <taxon>Flavobacteriaceae</taxon>
        <taxon>Autumnicola</taxon>
    </lineage>
</organism>
<dbReference type="SUPFAM" id="SSF109854">
    <property type="entry name" value="DinB/YfiT-like putative metalloenzymes"/>
    <property type="match status" value="1"/>
</dbReference>
<reference evidence="2 3" key="1">
    <citation type="submission" date="2023-09" db="EMBL/GenBank/DDBJ databases">
        <authorList>
            <person name="Rey-Velasco X."/>
        </authorList>
    </citation>
    <scope>NUCLEOTIDE SEQUENCE [LARGE SCALE GENOMIC DNA]</scope>
    <source>
        <strain evidence="2 3">F188</strain>
    </source>
</reference>
<dbReference type="EMBL" id="JAVRHM010000014">
    <property type="protein sequence ID" value="MDT0690598.1"/>
    <property type="molecule type" value="Genomic_DNA"/>
</dbReference>
<accession>A0ABU3E3X3</accession>
<keyword evidence="3" id="KW-1185">Reference proteome</keyword>
<comment type="caution">
    <text evidence="2">The sequence shown here is derived from an EMBL/GenBank/DDBJ whole genome shotgun (WGS) entry which is preliminary data.</text>
</comment>
<dbReference type="InterPro" id="IPR024775">
    <property type="entry name" value="DinB-like"/>
</dbReference>
<sequence>MQVDDLTSEEYSEFYQGYINNIPEGQSLGMLFKSNIQDLKTITNSISHENLSYRYAEGKWSVAEILQHLIDVERIFQYRALCIARDDKTSLPGFDHDEYVIQSEAGARSLKSLTEEAEIVRNSGIALFSTFSEVVLKRKGVMSNAPASVRAIGFIIVGHTRHHINILQEKYL</sequence>
<dbReference type="RefSeq" id="WP_311685316.1">
    <property type="nucleotide sequence ID" value="NZ_JAVRHM010000014.1"/>
</dbReference>
<gene>
    <name evidence="2" type="ORF">RM549_12435</name>
</gene>
<feature type="domain" description="DinB-like" evidence="1">
    <location>
        <begin position="33"/>
        <end position="166"/>
    </location>
</feature>
<dbReference type="Proteomes" id="UP001261624">
    <property type="component" value="Unassembled WGS sequence"/>
</dbReference>
<evidence type="ECO:0000313" key="2">
    <source>
        <dbReference type="EMBL" id="MDT0690598.1"/>
    </source>
</evidence>
<dbReference type="Pfam" id="PF12867">
    <property type="entry name" value="DinB_2"/>
    <property type="match status" value="1"/>
</dbReference>
<name>A0ABU3E3X3_9FLAO</name>
<evidence type="ECO:0000313" key="3">
    <source>
        <dbReference type="Proteomes" id="UP001261624"/>
    </source>
</evidence>